<dbReference type="Gene3D" id="1.10.287.3980">
    <property type="match status" value="1"/>
</dbReference>
<dbReference type="GO" id="GO:0005840">
    <property type="term" value="C:ribosome"/>
    <property type="evidence" value="ECO:0007669"/>
    <property type="project" value="UniProtKB-KW"/>
</dbReference>
<dbReference type="GO" id="GO:0006412">
    <property type="term" value="P:translation"/>
    <property type="evidence" value="ECO:0007669"/>
    <property type="project" value="InterPro"/>
</dbReference>
<evidence type="ECO:0000313" key="5">
    <source>
        <dbReference type="EMBL" id="AVZ00558.1"/>
    </source>
</evidence>
<dbReference type="NCBIfam" id="TIGR01030">
    <property type="entry name" value="rpmH_bact"/>
    <property type="match status" value="1"/>
</dbReference>
<dbReference type="InterPro" id="IPR000271">
    <property type="entry name" value="Ribosomal_bL34"/>
</dbReference>
<dbReference type="GO" id="GO:0003735">
    <property type="term" value="F:structural constituent of ribosome"/>
    <property type="evidence" value="ECO:0007669"/>
    <property type="project" value="InterPro"/>
</dbReference>
<dbReference type="HAMAP" id="MF_00391">
    <property type="entry name" value="Ribosomal_bL34"/>
    <property type="match status" value="1"/>
</dbReference>
<dbReference type="AlphaFoldDB" id="A0A2R4QPU2"/>
<dbReference type="EMBL" id="MG922855">
    <property type="protein sequence ID" value="AVZ00558.1"/>
    <property type="molecule type" value="Genomic_DNA"/>
</dbReference>
<evidence type="ECO:0000256" key="2">
    <source>
        <dbReference type="ARBA" id="ARBA00022980"/>
    </source>
</evidence>
<name>A0A2R4QPU2_9PHAE</name>
<organism evidence="5">
    <name type="scientific">Fucus spiralis</name>
    <dbReference type="NCBI Taxonomy" id="87149"/>
    <lineage>
        <taxon>Eukaryota</taxon>
        <taxon>Sar</taxon>
        <taxon>Stramenopiles</taxon>
        <taxon>Ochrophyta</taxon>
        <taxon>PX clade</taxon>
        <taxon>Phaeophyceae</taxon>
        <taxon>Fucales</taxon>
        <taxon>Fucaceae</taxon>
        <taxon>Fucus</taxon>
    </lineage>
</organism>
<protein>
    <submittedName>
        <fullName evidence="5">50S ribosomal protein L34</fullName>
    </submittedName>
</protein>
<feature type="compositionally biased region" description="Basic residues" evidence="4">
    <location>
        <begin position="34"/>
        <end position="50"/>
    </location>
</feature>
<gene>
    <name evidence="5" type="primary">rpl34</name>
</gene>
<accession>A0A2R4QPU2</accession>
<keyword evidence="5" id="KW-0934">Plastid</keyword>
<keyword evidence="3" id="KW-0687">Ribonucleoprotein</keyword>
<feature type="region of interest" description="Disordered" evidence="4">
    <location>
        <begin position="24"/>
        <end position="50"/>
    </location>
</feature>
<evidence type="ECO:0000256" key="3">
    <source>
        <dbReference type="ARBA" id="ARBA00023274"/>
    </source>
</evidence>
<comment type="similarity">
    <text evidence="1">Belongs to the bacterial ribosomal protein bL34 family.</text>
</comment>
<sequence length="50" mass="5736">MTKRTLNGTKKKVVAVSGFRARMKNKQGSQVINNRRRKKRKKLSIGGNHK</sequence>
<evidence type="ECO:0000256" key="1">
    <source>
        <dbReference type="ARBA" id="ARBA00010111"/>
    </source>
</evidence>
<keyword evidence="2 5" id="KW-0689">Ribosomal protein</keyword>
<dbReference type="GO" id="GO:1990904">
    <property type="term" value="C:ribonucleoprotein complex"/>
    <property type="evidence" value="ECO:0007669"/>
    <property type="project" value="UniProtKB-KW"/>
</dbReference>
<dbReference type="Pfam" id="PF00468">
    <property type="entry name" value="Ribosomal_L34"/>
    <property type="match status" value="1"/>
</dbReference>
<reference evidence="5" key="1">
    <citation type="submission" date="2018-02" db="EMBL/GenBank/DDBJ databases">
        <title>The complete organellar genomes of Fucus spiralis (Fucaeae, Phaeophyceae) from California, USA.</title>
        <authorList>
            <person name="Hughey J.R."/>
        </authorList>
    </citation>
    <scope>NUCLEOTIDE SEQUENCE</scope>
</reference>
<geneLocation type="plastid" evidence="5"/>
<proteinExistence type="inferred from homology"/>
<evidence type="ECO:0000256" key="4">
    <source>
        <dbReference type="SAM" id="MobiDB-lite"/>
    </source>
</evidence>